<feature type="transmembrane region" description="Helical" evidence="9">
    <location>
        <begin position="56"/>
        <end position="76"/>
    </location>
</feature>
<feature type="transmembrane region" description="Helical" evidence="9">
    <location>
        <begin position="382"/>
        <end position="403"/>
    </location>
</feature>
<dbReference type="InterPro" id="IPR004813">
    <property type="entry name" value="OPT"/>
</dbReference>
<dbReference type="GO" id="GO:0035673">
    <property type="term" value="F:oligopeptide transmembrane transporter activity"/>
    <property type="evidence" value="ECO:0007669"/>
    <property type="project" value="InterPro"/>
</dbReference>
<evidence type="ECO:0000256" key="8">
    <source>
        <dbReference type="ARBA" id="ARBA00023136"/>
    </source>
</evidence>
<keyword evidence="8 9" id="KW-0472">Membrane</keyword>
<protein>
    <submittedName>
        <fullName evidence="10">Oligopeptide transporter</fullName>
    </submittedName>
</protein>
<gene>
    <name evidence="10" type="ORF">AARAC_008879</name>
</gene>
<feature type="transmembrane region" description="Helical" evidence="9">
    <location>
        <begin position="323"/>
        <end position="344"/>
    </location>
</feature>
<evidence type="ECO:0000256" key="5">
    <source>
        <dbReference type="ARBA" id="ARBA00022856"/>
    </source>
</evidence>
<organism evidence="10 11">
    <name type="scientific">Aspergillus arachidicola</name>
    <dbReference type="NCBI Taxonomy" id="656916"/>
    <lineage>
        <taxon>Eukaryota</taxon>
        <taxon>Fungi</taxon>
        <taxon>Dikarya</taxon>
        <taxon>Ascomycota</taxon>
        <taxon>Pezizomycotina</taxon>
        <taxon>Eurotiomycetes</taxon>
        <taxon>Eurotiomycetidae</taxon>
        <taxon>Eurotiales</taxon>
        <taxon>Aspergillaceae</taxon>
        <taxon>Aspergillus</taxon>
        <taxon>Aspergillus subgen. Circumdati</taxon>
    </lineage>
</organism>
<evidence type="ECO:0000256" key="9">
    <source>
        <dbReference type="SAM" id="Phobius"/>
    </source>
</evidence>
<keyword evidence="3" id="KW-0813">Transport</keyword>
<dbReference type="AlphaFoldDB" id="A0A2G7G4W5"/>
<dbReference type="NCBIfam" id="TIGR00728">
    <property type="entry name" value="OPT_sfam"/>
    <property type="match status" value="2"/>
</dbReference>
<evidence type="ECO:0000313" key="10">
    <source>
        <dbReference type="EMBL" id="PIG87645.1"/>
    </source>
</evidence>
<feature type="transmembrane region" description="Helical" evidence="9">
    <location>
        <begin position="409"/>
        <end position="429"/>
    </location>
</feature>
<dbReference type="Pfam" id="PF03169">
    <property type="entry name" value="OPT"/>
    <property type="match status" value="1"/>
</dbReference>
<name>A0A2G7G4W5_9EURO</name>
<accession>A0A2G7G4W5</accession>
<dbReference type="PANTHER" id="PTHR22601">
    <property type="entry name" value="ISP4 LIKE PROTEIN"/>
    <property type="match status" value="1"/>
</dbReference>
<feature type="transmembrane region" description="Helical" evidence="9">
    <location>
        <begin position="601"/>
        <end position="627"/>
    </location>
</feature>
<feature type="transmembrane region" description="Helical" evidence="9">
    <location>
        <begin position="241"/>
        <end position="270"/>
    </location>
</feature>
<dbReference type="GO" id="GO:0016020">
    <property type="term" value="C:membrane"/>
    <property type="evidence" value="ECO:0007669"/>
    <property type="project" value="UniProtKB-SubCell"/>
</dbReference>
<feature type="transmembrane region" description="Helical" evidence="9">
    <location>
        <begin position="162"/>
        <end position="187"/>
    </location>
</feature>
<dbReference type="Proteomes" id="UP000231358">
    <property type="component" value="Unassembled WGS sequence"/>
</dbReference>
<evidence type="ECO:0000313" key="11">
    <source>
        <dbReference type="Proteomes" id="UP000231358"/>
    </source>
</evidence>
<feature type="transmembrane region" description="Helical" evidence="9">
    <location>
        <begin position="639"/>
        <end position="663"/>
    </location>
</feature>
<dbReference type="GO" id="GO:0015031">
    <property type="term" value="P:protein transport"/>
    <property type="evidence" value="ECO:0007669"/>
    <property type="project" value="UniProtKB-KW"/>
</dbReference>
<proteinExistence type="inferred from homology"/>
<comment type="caution">
    <text evidence="10">The sequence shown here is derived from an EMBL/GenBank/DDBJ whole genome shotgun (WGS) entry which is preliminary data.</text>
</comment>
<keyword evidence="7 9" id="KW-1133">Transmembrane helix</keyword>
<reference evidence="10 11" key="1">
    <citation type="submission" date="2017-05" db="EMBL/GenBank/DDBJ databases">
        <title>Genome sequence for an aflatoxigenic pathogen of Argentinian peanut, Aspergillus arachidicola.</title>
        <authorList>
            <person name="Moore G."/>
            <person name="Beltz S.B."/>
            <person name="Mack B.M."/>
        </authorList>
    </citation>
    <scope>NUCLEOTIDE SEQUENCE [LARGE SCALE GENOMIC DNA]</scope>
    <source>
        <strain evidence="10 11">CBS 117610</strain>
    </source>
</reference>
<evidence type="ECO:0000256" key="6">
    <source>
        <dbReference type="ARBA" id="ARBA00022927"/>
    </source>
</evidence>
<keyword evidence="4 9" id="KW-0812">Transmembrane</keyword>
<evidence type="ECO:0000256" key="4">
    <source>
        <dbReference type="ARBA" id="ARBA00022692"/>
    </source>
</evidence>
<keyword evidence="11" id="KW-1185">Reference proteome</keyword>
<sequence length="736" mass="81780">MAVECKEAIANAELEPGLGDKSDATEKDDNSSVGEILRAAGIDTEDDDPTEAVLTARMWVLGIGFCIVVSGLNTLYTLRNPSITISSAVVLLLAYPLGKLWEKAIPSWNVPLGAWSFNLNPGPFSKKEHILVYVMSNLSIYVRLGADVLTEQQMFFGYKAGWGFQILMTLAGFFVGLSLAGIFRSLVVLPHELVWPGLLGTSALTSTLHGSKEKDAQAIESFGYTTWKISRSQISYVGSPLVVPSWAIVNVFGALVFWIWIVAVACYYTNTWYSAYLPFQSSSVFDNTGSTYSASKIVNKASRYQLDVAKYEAYSPVFMPVTYALNMFGLSFATLTSLVVWMLLEKRQEIADAMRRVRHKFAKGNIKELFASDNSQNAEVPMWWYLCTTLLALFLAIFSVEYWDVELRWYGALLACAVALFFFSPLALVYATANQKINIDIFCRIVAGFVFEGRVLANIWFFNLGYVTTIKGLYFCQDMKLGIYFNIPPRKLFIAQCGGIIAGTLSSICVLNWGLGNIEGVCTTDAVNGFSCPFSRTHFNTSLIWGAIGPRRFFNNKIGYHSLLYFFIIGAVLPVIVFVARRRYPKNVILQKFHVPLFLGGLNYLPPATGTSYGSWALVGLAFGWIIRKHLYAWWYKYNFVLSAALDSSVSVAGVVIFFAIFFSGASSRFSWWGTKVYKVNALYPPIVELGGSEELTRSRIRVIGRGVRISLSRKVGSLHDSAEGISVALAVLRLL</sequence>
<evidence type="ECO:0000256" key="2">
    <source>
        <dbReference type="ARBA" id="ARBA00008807"/>
    </source>
</evidence>
<feature type="transmembrane region" description="Helical" evidence="9">
    <location>
        <begin position="558"/>
        <end position="580"/>
    </location>
</feature>
<evidence type="ECO:0000256" key="3">
    <source>
        <dbReference type="ARBA" id="ARBA00022448"/>
    </source>
</evidence>
<comment type="similarity">
    <text evidence="2">Belongs to the oligopeptide OPT transporter family.</text>
</comment>
<keyword evidence="5" id="KW-0571">Peptide transport</keyword>
<evidence type="ECO:0000256" key="1">
    <source>
        <dbReference type="ARBA" id="ARBA00004141"/>
    </source>
</evidence>
<evidence type="ECO:0000256" key="7">
    <source>
        <dbReference type="ARBA" id="ARBA00022989"/>
    </source>
</evidence>
<dbReference type="InterPro" id="IPR004648">
    <property type="entry name" value="Oligpept_transpt"/>
</dbReference>
<comment type="subcellular location">
    <subcellularLocation>
        <location evidence="1">Membrane</location>
        <topology evidence="1">Multi-pass membrane protein</topology>
    </subcellularLocation>
</comment>
<dbReference type="EMBL" id="NEXV01000141">
    <property type="protein sequence ID" value="PIG87645.1"/>
    <property type="molecule type" value="Genomic_DNA"/>
</dbReference>
<keyword evidence="6" id="KW-0653">Protein transport</keyword>